<feature type="region of interest" description="Disordered" evidence="6">
    <location>
        <begin position="175"/>
        <end position="210"/>
    </location>
</feature>
<evidence type="ECO:0000256" key="2">
    <source>
        <dbReference type="ARBA" id="ARBA00023015"/>
    </source>
</evidence>
<evidence type="ECO:0000313" key="8">
    <source>
        <dbReference type="EMBL" id="KAI5061291.1"/>
    </source>
</evidence>
<dbReference type="InterPro" id="IPR001739">
    <property type="entry name" value="Methyl_CpG_DNA-bd"/>
</dbReference>
<evidence type="ECO:0000256" key="1">
    <source>
        <dbReference type="ARBA" id="ARBA00004123"/>
    </source>
</evidence>
<proteinExistence type="predicted"/>
<name>A0A9D4U6Q3_ADICA</name>
<organism evidence="8 9">
    <name type="scientific">Adiantum capillus-veneris</name>
    <name type="common">Maidenhair fern</name>
    <dbReference type="NCBI Taxonomy" id="13818"/>
    <lineage>
        <taxon>Eukaryota</taxon>
        <taxon>Viridiplantae</taxon>
        <taxon>Streptophyta</taxon>
        <taxon>Embryophyta</taxon>
        <taxon>Tracheophyta</taxon>
        <taxon>Polypodiopsida</taxon>
        <taxon>Polypodiidae</taxon>
        <taxon>Polypodiales</taxon>
        <taxon>Pteridineae</taxon>
        <taxon>Pteridaceae</taxon>
        <taxon>Vittarioideae</taxon>
        <taxon>Adiantum</taxon>
    </lineage>
</organism>
<evidence type="ECO:0000256" key="6">
    <source>
        <dbReference type="SAM" id="MobiDB-lite"/>
    </source>
</evidence>
<evidence type="ECO:0000313" key="9">
    <source>
        <dbReference type="Proteomes" id="UP000886520"/>
    </source>
</evidence>
<dbReference type="Pfam" id="PF01429">
    <property type="entry name" value="MBD"/>
    <property type="match status" value="1"/>
</dbReference>
<evidence type="ECO:0000259" key="7">
    <source>
        <dbReference type="PROSITE" id="PS50982"/>
    </source>
</evidence>
<feature type="compositionally biased region" description="Polar residues" evidence="6">
    <location>
        <begin position="414"/>
        <end position="430"/>
    </location>
</feature>
<keyword evidence="5" id="KW-0539">Nucleus</keyword>
<evidence type="ECO:0000256" key="5">
    <source>
        <dbReference type="ARBA" id="ARBA00023242"/>
    </source>
</evidence>
<sequence length="895" mass="98710">MLQQPSELIMYQKFPLDLNMHSAEVGNLQPDFKDISLQLQAQRAAAATQAFFLDAYSVKAAVPSPVSAATAMEALRPGIGIQGAYAYPFQAAYDPISLDRQHHLHHPHHQQQQKPHLHHHLQIQQHHLQQNHVPLAATPSTELWQQQQQRQQLEKRGCWFPNWQEVFDGFHATPKEEKQEDQQLKVHPNGGQAVDPKPTLSSPSNHDVPLPQAKVTELPHLDGADSGGLSDLLPFPSHLATAIVPFAVSSQDWRSETSLAPFADRRDPSFPPSAGDIACRYITQSPAWLPPGWITEVQTRRSGSTAGTRDKYYKDLVSGRRFRSRNEVIHYLQTGKGRYRSRQRRRAIGSSAFAGHVNYLTHQPHPSAQQETSSPCLFLTPEPIGFVLGPLVNAQSANSVPLVPPVVSHGGDTAYQTPGTNLNVSSTSGANPRPEERSPRVAMFGLKRPVETRPQKLPIHKKAKISSPNKCEDKQASRLWQWLHKPARADEQPQKQYAHAQKHVSMVEEKKAPDIEDVGRESPINQRTAQLSRDVNAAQRTITELGKEMQATIEKLTLSVQTAKRDLKLEADATHIAAYAMIGVMQATHRLDCAVGSLTEATQSLVTALGNAMHASLAPSFNVEGKQPQASAGVGVLQRALWPDVATVQSVSSSSVAHVPGKVDHAKENTMQTHTFHDGVNTYASQSLQGPEKRRACQSQSSDGYAYYALEPSHWLDNPGARITQATQLSDVFALYAAQQSPRPDLAMCDPTKIPQSSIIFGNNAATQATTSRIVDAIGVEKLSGYENAYHKASYVNTEARSLHIHRFPALNPKLDLSLLDPSLGSRQRAKEVQKMKAKHARGLLVILGRKLCYEAIHKSYLQCSPHWPLKKEGEALTRTVATDGLEQALASKEN</sequence>
<feature type="domain" description="MBD" evidence="7">
    <location>
        <begin position="279"/>
        <end position="353"/>
    </location>
</feature>
<dbReference type="Gene3D" id="3.30.890.10">
    <property type="entry name" value="Methyl-cpg-binding Protein 2, Chain A"/>
    <property type="match status" value="1"/>
</dbReference>
<reference evidence="8" key="1">
    <citation type="submission" date="2021-01" db="EMBL/GenBank/DDBJ databases">
        <title>Adiantum capillus-veneris genome.</title>
        <authorList>
            <person name="Fang Y."/>
            <person name="Liao Q."/>
        </authorList>
    </citation>
    <scope>NUCLEOTIDE SEQUENCE</scope>
    <source>
        <strain evidence="8">H3</strain>
        <tissue evidence="8">Leaf</tissue>
    </source>
</reference>
<dbReference type="PANTHER" id="PTHR12396">
    <property type="entry name" value="METHYL-CPG BINDING PROTEIN, MBD"/>
    <property type="match status" value="1"/>
</dbReference>
<keyword evidence="2" id="KW-0805">Transcription regulation</keyword>
<dbReference type="PROSITE" id="PS50982">
    <property type="entry name" value="MBD"/>
    <property type="match status" value="1"/>
</dbReference>
<dbReference type="InterPro" id="IPR016177">
    <property type="entry name" value="DNA-bd_dom_sf"/>
</dbReference>
<comment type="caution">
    <text evidence="8">The sequence shown here is derived from an EMBL/GenBank/DDBJ whole genome shotgun (WGS) entry which is preliminary data.</text>
</comment>
<dbReference type="Proteomes" id="UP000886520">
    <property type="component" value="Chromosome 23"/>
</dbReference>
<dbReference type="GO" id="GO:0003677">
    <property type="term" value="F:DNA binding"/>
    <property type="evidence" value="ECO:0007669"/>
    <property type="project" value="UniProtKB-KW"/>
</dbReference>
<dbReference type="GO" id="GO:0005634">
    <property type="term" value="C:nucleus"/>
    <property type="evidence" value="ECO:0007669"/>
    <property type="project" value="UniProtKB-SubCell"/>
</dbReference>
<feature type="region of interest" description="Disordered" evidence="6">
    <location>
        <begin position="414"/>
        <end position="437"/>
    </location>
</feature>
<gene>
    <name evidence="8" type="ORF">GOP47_0023796</name>
</gene>
<comment type="subcellular location">
    <subcellularLocation>
        <location evidence="1">Nucleus</location>
    </subcellularLocation>
</comment>
<keyword evidence="4" id="KW-0804">Transcription</keyword>
<protein>
    <recommendedName>
        <fullName evidence="7">MBD domain-containing protein</fullName>
    </recommendedName>
</protein>
<keyword evidence="9" id="KW-1185">Reference proteome</keyword>
<dbReference type="PANTHER" id="PTHR12396:SF46">
    <property type="entry name" value="METHYL-CPG-BINDING DOMAIN-CONTAINING PROTEIN 6"/>
    <property type="match status" value="1"/>
</dbReference>
<dbReference type="EMBL" id="JABFUD020000023">
    <property type="protein sequence ID" value="KAI5061291.1"/>
    <property type="molecule type" value="Genomic_DNA"/>
</dbReference>
<evidence type="ECO:0000256" key="4">
    <source>
        <dbReference type="ARBA" id="ARBA00023163"/>
    </source>
</evidence>
<accession>A0A9D4U6Q3</accession>
<keyword evidence="3" id="KW-0238">DNA-binding</keyword>
<dbReference type="AlphaFoldDB" id="A0A9D4U6Q3"/>
<evidence type="ECO:0000256" key="3">
    <source>
        <dbReference type="ARBA" id="ARBA00023125"/>
    </source>
</evidence>
<dbReference type="OrthoDB" id="10072024at2759"/>
<feature type="compositionally biased region" description="Basic and acidic residues" evidence="6">
    <location>
        <begin position="175"/>
        <end position="184"/>
    </location>
</feature>
<dbReference type="SUPFAM" id="SSF54171">
    <property type="entry name" value="DNA-binding domain"/>
    <property type="match status" value="1"/>
</dbReference>